<dbReference type="PATRIC" id="fig|1423796.3.peg.2144"/>
<evidence type="ECO:0000313" key="10">
    <source>
        <dbReference type="Proteomes" id="UP000051638"/>
    </source>
</evidence>
<keyword evidence="1" id="KW-0963">Cytoplasm</keyword>
<reference evidence="9 10" key="1">
    <citation type="journal article" date="2015" name="Genome Announc.">
        <title>Expanding the biotechnology potential of lactobacilli through comparative genomics of 213 strains and associated genera.</title>
        <authorList>
            <person name="Sun Z."/>
            <person name="Harris H.M."/>
            <person name="McCann A."/>
            <person name="Guo C."/>
            <person name="Argimon S."/>
            <person name="Zhang W."/>
            <person name="Yang X."/>
            <person name="Jeffery I.B."/>
            <person name="Cooney J.C."/>
            <person name="Kagawa T.F."/>
            <person name="Liu W."/>
            <person name="Song Y."/>
            <person name="Salvetti E."/>
            <person name="Wrobel A."/>
            <person name="Rasinkangas P."/>
            <person name="Parkhill J."/>
            <person name="Rea M.C."/>
            <person name="O'Sullivan O."/>
            <person name="Ritari J."/>
            <person name="Douillard F.P."/>
            <person name="Paul Ross R."/>
            <person name="Yang R."/>
            <person name="Briner A.E."/>
            <person name="Felis G.E."/>
            <person name="de Vos W.M."/>
            <person name="Barrangou R."/>
            <person name="Klaenhammer T.R."/>
            <person name="Caufield P.W."/>
            <person name="Cui Y."/>
            <person name="Zhang H."/>
            <person name="O'Toole P.W."/>
        </authorList>
    </citation>
    <scope>NUCLEOTIDE SEQUENCE [LARGE SCALE GENOMIC DNA]</scope>
    <source>
        <strain evidence="9 10">DSM 20253</strain>
    </source>
</reference>
<keyword evidence="5" id="KW-0460">Magnesium</keyword>
<feature type="domain" description="MobA-like NTP transferase" evidence="8">
    <location>
        <begin position="5"/>
        <end position="135"/>
    </location>
</feature>
<dbReference type="GO" id="GO:0006777">
    <property type="term" value="P:Mo-molybdopterin cofactor biosynthetic process"/>
    <property type="evidence" value="ECO:0007669"/>
    <property type="project" value="UniProtKB-KW"/>
</dbReference>
<dbReference type="STRING" id="1423796.FC24_GL002115"/>
<dbReference type="CDD" id="cd02503">
    <property type="entry name" value="MobA"/>
    <property type="match status" value="1"/>
</dbReference>
<dbReference type="OrthoDB" id="9788394at2"/>
<dbReference type="GO" id="GO:0005525">
    <property type="term" value="F:GTP binding"/>
    <property type="evidence" value="ECO:0007669"/>
    <property type="project" value="UniProtKB-KW"/>
</dbReference>
<keyword evidence="4" id="KW-0547">Nucleotide-binding</keyword>
<evidence type="ECO:0000259" key="8">
    <source>
        <dbReference type="Pfam" id="PF12804"/>
    </source>
</evidence>
<keyword evidence="2" id="KW-0808">Transferase</keyword>
<proteinExistence type="predicted"/>
<keyword evidence="7" id="KW-0501">Molybdenum cofactor biosynthesis</keyword>
<evidence type="ECO:0000256" key="6">
    <source>
        <dbReference type="ARBA" id="ARBA00023134"/>
    </source>
</evidence>
<dbReference type="GO" id="GO:0016779">
    <property type="term" value="F:nucleotidyltransferase activity"/>
    <property type="evidence" value="ECO:0007669"/>
    <property type="project" value="TreeGrafter"/>
</dbReference>
<evidence type="ECO:0000256" key="5">
    <source>
        <dbReference type="ARBA" id="ARBA00022842"/>
    </source>
</evidence>
<dbReference type="Proteomes" id="UP000051638">
    <property type="component" value="Unassembled WGS sequence"/>
</dbReference>
<keyword evidence="6" id="KW-0342">GTP-binding</keyword>
<comment type="caution">
    <text evidence="9">The sequence shown here is derived from an EMBL/GenBank/DDBJ whole genome shotgun (WGS) entry which is preliminary data.</text>
</comment>
<accession>A0A0R2CUG7</accession>
<protein>
    <submittedName>
        <fullName evidence="9">Molybdopterin-guanine dinucleotide biosynthesis protein MobA</fullName>
    </submittedName>
</protein>
<evidence type="ECO:0000256" key="7">
    <source>
        <dbReference type="ARBA" id="ARBA00023150"/>
    </source>
</evidence>
<keyword evidence="3" id="KW-0479">Metal-binding</keyword>
<dbReference type="Pfam" id="PF12804">
    <property type="entry name" value="NTP_transf_3"/>
    <property type="match status" value="1"/>
</dbReference>
<name>A0A0R2CUG7_9LACO</name>
<evidence type="ECO:0000256" key="2">
    <source>
        <dbReference type="ARBA" id="ARBA00022679"/>
    </source>
</evidence>
<dbReference type="InterPro" id="IPR013482">
    <property type="entry name" value="Molybde_CF_guanTrfase"/>
</dbReference>
<dbReference type="EMBL" id="AYYI01000068">
    <property type="protein sequence ID" value="KRM95441.1"/>
    <property type="molecule type" value="Genomic_DNA"/>
</dbReference>
<evidence type="ECO:0000256" key="4">
    <source>
        <dbReference type="ARBA" id="ARBA00022741"/>
    </source>
</evidence>
<dbReference type="GO" id="GO:0046872">
    <property type="term" value="F:metal ion binding"/>
    <property type="evidence" value="ECO:0007669"/>
    <property type="project" value="UniProtKB-KW"/>
</dbReference>
<dbReference type="Gene3D" id="3.90.550.10">
    <property type="entry name" value="Spore Coat Polysaccharide Biosynthesis Protein SpsA, Chain A"/>
    <property type="match status" value="1"/>
</dbReference>
<dbReference type="PANTHER" id="PTHR19136">
    <property type="entry name" value="MOLYBDENUM COFACTOR GUANYLYLTRANSFERASE"/>
    <property type="match status" value="1"/>
</dbReference>
<evidence type="ECO:0000313" key="9">
    <source>
        <dbReference type="EMBL" id="KRM95441.1"/>
    </source>
</evidence>
<sequence>MKPDGIILVGGRSRRFGQDKALFVMPGQTQTNVELMVAKLQPFTNRIWLAANSINGPKLQTLFQQNPQIKVCLDPAAYPDYGPLAGLYAVTAKQPQRQDYLMVATDYPYLTTTLLKKLAQQPQSFIQTPEHTHYTLAHFTTTHAPLAKLLKQRQHHLKAFIVASAGCQPLQVPTSPALRNLNYRQSL</sequence>
<organism evidence="9 10">
    <name type="scientific">Loigolactobacillus rennini DSM 20253</name>
    <dbReference type="NCBI Taxonomy" id="1423796"/>
    <lineage>
        <taxon>Bacteria</taxon>
        <taxon>Bacillati</taxon>
        <taxon>Bacillota</taxon>
        <taxon>Bacilli</taxon>
        <taxon>Lactobacillales</taxon>
        <taxon>Lactobacillaceae</taxon>
        <taxon>Loigolactobacillus</taxon>
    </lineage>
</organism>
<evidence type="ECO:0000256" key="1">
    <source>
        <dbReference type="ARBA" id="ARBA00022490"/>
    </source>
</evidence>
<evidence type="ECO:0000256" key="3">
    <source>
        <dbReference type="ARBA" id="ARBA00022723"/>
    </source>
</evidence>
<dbReference type="InterPro" id="IPR025877">
    <property type="entry name" value="MobA-like_NTP_Trfase"/>
</dbReference>
<gene>
    <name evidence="9" type="ORF">FC24_GL002115</name>
</gene>
<keyword evidence="10" id="KW-1185">Reference proteome</keyword>
<dbReference type="SUPFAM" id="SSF53448">
    <property type="entry name" value="Nucleotide-diphospho-sugar transferases"/>
    <property type="match status" value="1"/>
</dbReference>
<dbReference type="InterPro" id="IPR029044">
    <property type="entry name" value="Nucleotide-diphossugar_trans"/>
</dbReference>
<dbReference type="AlphaFoldDB" id="A0A0R2CUG7"/>
<dbReference type="PANTHER" id="PTHR19136:SF81">
    <property type="entry name" value="MOLYBDENUM COFACTOR GUANYLYLTRANSFERASE"/>
    <property type="match status" value="1"/>
</dbReference>